<keyword evidence="1" id="KW-0344">Guanine-nucleotide releasing factor</keyword>
<protein>
    <recommendedName>
        <fullName evidence="3">CRAL-TRIO domain-containing protein</fullName>
    </recommendedName>
</protein>
<dbReference type="InterPro" id="IPR036865">
    <property type="entry name" value="CRAL-TRIO_dom_sf"/>
</dbReference>
<organism evidence="2">
    <name type="scientific">Anguilla anguilla</name>
    <name type="common">European freshwater eel</name>
    <name type="synonym">Muraena anguilla</name>
    <dbReference type="NCBI Taxonomy" id="7936"/>
    <lineage>
        <taxon>Eukaryota</taxon>
        <taxon>Metazoa</taxon>
        <taxon>Chordata</taxon>
        <taxon>Craniata</taxon>
        <taxon>Vertebrata</taxon>
        <taxon>Euteleostomi</taxon>
        <taxon>Actinopterygii</taxon>
        <taxon>Neopterygii</taxon>
        <taxon>Teleostei</taxon>
        <taxon>Anguilliformes</taxon>
        <taxon>Anguillidae</taxon>
        <taxon>Anguilla</taxon>
    </lineage>
</organism>
<dbReference type="GO" id="GO:0005085">
    <property type="term" value="F:guanyl-nucleotide exchange factor activity"/>
    <property type="evidence" value="ECO:0007669"/>
    <property type="project" value="UniProtKB-KW"/>
</dbReference>
<evidence type="ECO:0000313" key="2">
    <source>
        <dbReference type="EMBL" id="JAH58010.1"/>
    </source>
</evidence>
<name>A0A0E9TYJ0_ANGAN</name>
<dbReference type="GO" id="GO:0005737">
    <property type="term" value="C:cytoplasm"/>
    <property type="evidence" value="ECO:0007669"/>
    <property type="project" value="TreeGrafter"/>
</dbReference>
<evidence type="ECO:0008006" key="3">
    <source>
        <dbReference type="Google" id="ProtNLM"/>
    </source>
</evidence>
<dbReference type="AlphaFoldDB" id="A0A0E9TYJ0"/>
<reference evidence="2" key="1">
    <citation type="submission" date="2014-11" db="EMBL/GenBank/DDBJ databases">
        <authorList>
            <person name="Amaro Gonzalez C."/>
        </authorList>
    </citation>
    <scope>NUCLEOTIDE SEQUENCE</scope>
</reference>
<sequence>MKVVMLNSLSDLHGYVDKAQLTHDFGGTLEYCHSRWINHRTVSWGSGSQLSSSSADDWEFSVKPISNRNTTI</sequence>
<evidence type="ECO:0000256" key="1">
    <source>
        <dbReference type="ARBA" id="ARBA00022658"/>
    </source>
</evidence>
<dbReference type="SUPFAM" id="SSF52087">
    <property type="entry name" value="CRAL/TRIO domain"/>
    <property type="match status" value="1"/>
</dbReference>
<dbReference type="EMBL" id="GBXM01050567">
    <property type="protein sequence ID" value="JAH58010.1"/>
    <property type="molecule type" value="Transcribed_RNA"/>
</dbReference>
<reference evidence="2" key="2">
    <citation type="journal article" date="2015" name="Fish Shellfish Immunol.">
        <title>Early steps in the European eel (Anguilla anguilla)-Vibrio vulnificus interaction in the gills: Role of the RtxA13 toxin.</title>
        <authorList>
            <person name="Callol A."/>
            <person name="Pajuelo D."/>
            <person name="Ebbesson L."/>
            <person name="Teles M."/>
            <person name="MacKenzie S."/>
            <person name="Amaro C."/>
        </authorList>
    </citation>
    <scope>NUCLEOTIDE SEQUENCE</scope>
</reference>
<proteinExistence type="predicted"/>
<dbReference type="InterPro" id="IPR051336">
    <property type="entry name" value="RhoGEF_Guanine_NuclExch_SF"/>
</dbReference>
<accession>A0A0E9TYJ0</accession>
<dbReference type="PANTHER" id="PTHR22826:SF211">
    <property type="entry name" value="LD43457P"/>
    <property type="match status" value="1"/>
</dbReference>
<dbReference type="PANTHER" id="PTHR22826">
    <property type="entry name" value="RHO GUANINE EXCHANGE FACTOR-RELATED"/>
    <property type="match status" value="1"/>
</dbReference>